<organism evidence="2 3">
    <name type="scientific">Mytilus edulis</name>
    <name type="common">Blue mussel</name>
    <dbReference type="NCBI Taxonomy" id="6550"/>
    <lineage>
        <taxon>Eukaryota</taxon>
        <taxon>Metazoa</taxon>
        <taxon>Spiralia</taxon>
        <taxon>Lophotrochozoa</taxon>
        <taxon>Mollusca</taxon>
        <taxon>Bivalvia</taxon>
        <taxon>Autobranchia</taxon>
        <taxon>Pteriomorphia</taxon>
        <taxon>Mytilida</taxon>
        <taxon>Mytiloidea</taxon>
        <taxon>Mytilidae</taxon>
        <taxon>Mytilinae</taxon>
        <taxon>Mytilus</taxon>
    </lineage>
</organism>
<dbReference type="Pfam" id="PF00640">
    <property type="entry name" value="PID"/>
    <property type="match status" value="1"/>
</dbReference>
<dbReference type="InterPro" id="IPR011993">
    <property type="entry name" value="PH-like_dom_sf"/>
</dbReference>
<dbReference type="InterPro" id="IPR006020">
    <property type="entry name" value="PTB/PI_dom"/>
</dbReference>
<evidence type="ECO:0000259" key="1">
    <source>
        <dbReference type="PROSITE" id="PS01179"/>
    </source>
</evidence>
<dbReference type="GO" id="GO:0010008">
    <property type="term" value="C:endosome membrane"/>
    <property type="evidence" value="ECO:0007669"/>
    <property type="project" value="TreeGrafter"/>
</dbReference>
<dbReference type="InterPro" id="IPR047181">
    <property type="entry name" value="DP13A/B"/>
</dbReference>
<dbReference type="SUPFAM" id="SSF50729">
    <property type="entry name" value="PH domain-like"/>
    <property type="match status" value="1"/>
</dbReference>
<evidence type="ECO:0000313" key="2">
    <source>
        <dbReference type="EMBL" id="CAG2198737.1"/>
    </source>
</evidence>
<dbReference type="Gene3D" id="2.30.29.30">
    <property type="entry name" value="Pleckstrin-homology domain (PH domain)/Phosphotyrosine-binding domain (PTB)"/>
    <property type="match status" value="1"/>
</dbReference>
<dbReference type="PROSITE" id="PS01179">
    <property type="entry name" value="PID"/>
    <property type="match status" value="1"/>
</dbReference>
<dbReference type="EMBL" id="CAJPWZ010000697">
    <property type="protein sequence ID" value="CAG2198737.1"/>
    <property type="molecule type" value="Genomic_DNA"/>
</dbReference>
<accession>A0A8S3QVB0</accession>
<gene>
    <name evidence="2" type="ORF">MEDL_13478</name>
</gene>
<sequence>MEVKADRGEPLVLETMRQIMAARAIHNVFRMTESRLVVSSDNMKLFGFITRNRQTGLPNPSFACHVFECNVSAEEICSAIQTATKLAFQALMEKKAVEKIQKVKAKEKNILLQNIQNLEDADSDEELNKLPLSPDGKYLVLTATEDDDEMLEDTNYVDTQMTQKVQDLVVTQEKEGVDDSAEA</sequence>
<name>A0A8S3QVB0_MYTED</name>
<dbReference type="PANTHER" id="PTHR46415:SF2">
    <property type="entry name" value="BETA, PUTATIVE-RELATED"/>
    <property type="match status" value="1"/>
</dbReference>
<dbReference type="Proteomes" id="UP000683360">
    <property type="component" value="Unassembled WGS sequence"/>
</dbReference>
<dbReference type="OrthoDB" id="10070851at2759"/>
<evidence type="ECO:0000313" key="3">
    <source>
        <dbReference type="Proteomes" id="UP000683360"/>
    </source>
</evidence>
<reference evidence="2" key="1">
    <citation type="submission" date="2021-03" db="EMBL/GenBank/DDBJ databases">
        <authorList>
            <person name="Bekaert M."/>
        </authorList>
    </citation>
    <scope>NUCLEOTIDE SEQUENCE</scope>
</reference>
<keyword evidence="3" id="KW-1185">Reference proteome</keyword>
<feature type="domain" description="PID" evidence="1">
    <location>
        <begin position="33"/>
        <end position="98"/>
    </location>
</feature>
<protein>
    <submittedName>
        <fullName evidence="2">APPL1</fullName>
    </submittedName>
</protein>
<comment type="caution">
    <text evidence="2">The sequence shown here is derived from an EMBL/GenBank/DDBJ whole genome shotgun (WGS) entry which is preliminary data.</text>
</comment>
<proteinExistence type="predicted"/>
<dbReference type="AlphaFoldDB" id="A0A8S3QVB0"/>
<dbReference type="PANTHER" id="PTHR46415">
    <property type="entry name" value="ADAPTOR PROTEIN, PHOSPHOTYROSINE INTERACTION, PH DOMAIN AND LEUCINE ZIPPER-CONTAINING 2"/>
    <property type="match status" value="1"/>
</dbReference>
<dbReference type="GO" id="GO:0023052">
    <property type="term" value="P:signaling"/>
    <property type="evidence" value="ECO:0007669"/>
    <property type="project" value="TreeGrafter"/>
</dbReference>